<protein>
    <submittedName>
        <fullName evidence="3">Proteinase</fullName>
    </submittedName>
</protein>
<organism evidence="3 4">
    <name type="scientific">Streptococcus panodentis</name>
    <dbReference type="NCBI Taxonomy" id="1581472"/>
    <lineage>
        <taxon>Bacteria</taxon>
        <taxon>Bacillati</taxon>
        <taxon>Bacillota</taxon>
        <taxon>Bacilli</taxon>
        <taxon>Lactobacillales</taxon>
        <taxon>Streptococcaceae</taxon>
        <taxon>Streptococcus</taxon>
    </lineage>
</organism>
<feature type="domain" description="CppA N-terminal" evidence="1">
    <location>
        <begin position="10"/>
        <end position="128"/>
    </location>
</feature>
<reference evidence="3 4" key="1">
    <citation type="submission" date="2018-05" db="EMBL/GenBank/DDBJ databases">
        <title>Draft genome sequence of Streptococcus panodentis CCUG 70867T.</title>
        <authorList>
            <person name="Salva-Serra F."/>
            <person name="Mendez V."/>
            <person name="Jaen-Luchoro D."/>
            <person name="Gonzales-Siles L."/>
            <person name="Karlsson R."/>
            <person name="Engstrom-Jakobsson H."/>
            <person name="Busquets A."/>
            <person name="Gomila M."/>
            <person name="Pineiro-Iglesias B."/>
            <person name="Bennasar-Figueras A."/>
            <person name="Seeger M."/>
            <person name="Moore E."/>
        </authorList>
    </citation>
    <scope>NUCLEOTIDE SEQUENCE [LARGE SCALE GENOMIC DNA]</scope>
    <source>
        <strain evidence="3 4">CCUG 70867</strain>
    </source>
</reference>
<dbReference type="SUPFAM" id="SSF54593">
    <property type="entry name" value="Glyoxalase/Bleomycin resistance protein/Dihydroxybiphenyl dioxygenase"/>
    <property type="match status" value="1"/>
</dbReference>
<evidence type="ECO:0000313" key="3">
    <source>
        <dbReference type="EMBL" id="MBP2620619.1"/>
    </source>
</evidence>
<dbReference type="Pfam" id="PF14507">
    <property type="entry name" value="CppA_C"/>
    <property type="match status" value="1"/>
</dbReference>
<proteinExistence type="predicted"/>
<evidence type="ECO:0000313" key="4">
    <source>
        <dbReference type="Proteomes" id="UP001519349"/>
    </source>
</evidence>
<dbReference type="InterPro" id="IPR032703">
    <property type="entry name" value="CppA_C"/>
</dbReference>
<dbReference type="InterPro" id="IPR029068">
    <property type="entry name" value="Glyas_Bleomycin-R_OHBP_Dase"/>
</dbReference>
<accession>A0ABS5AVM6</accession>
<evidence type="ECO:0000259" key="2">
    <source>
        <dbReference type="Pfam" id="PF14507"/>
    </source>
</evidence>
<gene>
    <name evidence="3" type="ORF">DHL47_04555</name>
</gene>
<feature type="domain" description="CppA C-terminal" evidence="2">
    <location>
        <begin position="145"/>
        <end position="242"/>
    </location>
</feature>
<dbReference type="Gene3D" id="3.10.180.10">
    <property type="entry name" value="2,3-Dihydroxybiphenyl 1,2-Dioxygenase, domain 1"/>
    <property type="match status" value="1"/>
</dbReference>
<dbReference type="Gene3D" id="3.10.180.40">
    <property type="entry name" value="C3-degrading proteinase like domains"/>
    <property type="match status" value="1"/>
</dbReference>
<name>A0ABS5AVM6_9STRE</name>
<dbReference type="RefSeq" id="WP_209551035.1">
    <property type="nucleotide sequence ID" value="NZ_QFAY01000007.1"/>
</dbReference>
<evidence type="ECO:0000259" key="1">
    <source>
        <dbReference type="Pfam" id="PF14506"/>
    </source>
</evidence>
<dbReference type="Proteomes" id="UP001519349">
    <property type="component" value="Unassembled WGS sequence"/>
</dbReference>
<sequence>MSVNQIVRIIPVLKVNNRNLNQDFYKKVLGMKTLLEESAHLSLGDLTKTEKLVLEESPSMRSRRVKGPKKLARIVIRVEKPEEIEGLLAQKPDLVQLYRGSKSYAFEAVSPEGHAFLLHAEDDLADLRPVRAVPDFQQPEGFAGLSCFEVETVELHVPDQAETERFYRKLVNALDFLSFTAAAGQDLQADSTHTWDIAMIKAQVKDLDTAALREILTDQEVFVPKSDKFLLSQDPSKIELWFEA</sequence>
<dbReference type="Pfam" id="PF14506">
    <property type="entry name" value="CppA_N"/>
    <property type="match status" value="1"/>
</dbReference>
<comment type="caution">
    <text evidence="3">The sequence shown here is derived from an EMBL/GenBank/DDBJ whole genome shotgun (WGS) entry which is preliminary data.</text>
</comment>
<dbReference type="InterPro" id="IPR032702">
    <property type="entry name" value="CppA_N"/>
</dbReference>
<dbReference type="EMBL" id="QFAY01000007">
    <property type="protein sequence ID" value="MBP2620619.1"/>
    <property type="molecule type" value="Genomic_DNA"/>
</dbReference>
<keyword evidence="4" id="KW-1185">Reference proteome</keyword>